<accession>A0A0M2HGD1</accession>
<dbReference type="Pfam" id="PF13338">
    <property type="entry name" value="AbiEi_4"/>
    <property type="match status" value="1"/>
</dbReference>
<keyword evidence="3" id="KW-1185">Reference proteome</keyword>
<comment type="caution">
    <text evidence="2">The sequence shown here is derived from an EMBL/GenBank/DDBJ whole genome shotgun (WGS) entry which is preliminary data.</text>
</comment>
<dbReference type="Proteomes" id="UP000033956">
    <property type="component" value="Unassembled WGS sequence"/>
</dbReference>
<proteinExistence type="predicted"/>
<dbReference type="AlphaFoldDB" id="A0A0M2HGD1"/>
<gene>
    <name evidence="2" type="ORF">RS81_00099</name>
</gene>
<dbReference type="PATRIC" id="fig|92835.4.peg.104"/>
<name>A0A0M2HGD1_9MICO</name>
<dbReference type="InterPro" id="IPR025159">
    <property type="entry name" value="AbiEi_N"/>
</dbReference>
<organism evidence="2 3">
    <name type="scientific">Microbacterium terrae</name>
    <dbReference type="NCBI Taxonomy" id="69369"/>
    <lineage>
        <taxon>Bacteria</taxon>
        <taxon>Bacillati</taxon>
        <taxon>Actinomycetota</taxon>
        <taxon>Actinomycetes</taxon>
        <taxon>Micrococcales</taxon>
        <taxon>Microbacteriaceae</taxon>
        <taxon>Microbacterium</taxon>
    </lineage>
</organism>
<reference evidence="2 3" key="1">
    <citation type="submission" date="2015-02" db="EMBL/GenBank/DDBJ databases">
        <title>Draft genome sequences of ten Microbacterium spp. with emphasis on heavy metal contaminated environments.</title>
        <authorList>
            <person name="Corretto E."/>
        </authorList>
    </citation>
    <scope>NUCLEOTIDE SEQUENCE [LARGE SCALE GENOMIC DNA]</scope>
    <source>
        <strain evidence="2 3">DSM 12510</strain>
    </source>
</reference>
<evidence type="ECO:0000313" key="3">
    <source>
        <dbReference type="Proteomes" id="UP000033956"/>
    </source>
</evidence>
<dbReference type="EMBL" id="JYIZ01000016">
    <property type="protein sequence ID" value="KJL45726.1"/>
    <property type="molecule type" value="Genomic_DNA"/>
</dbReference>
<sequence>MLTDVELLRRMERAPLRTARYADLEELGSNVWRALDRLAEQGAVARITKGVYTVPPAGEDGRTWKPTIEAAGLAVATARFGERNAILMGLGAARHWTAIPRAIAVTTVAVPELRQPVRLDGGGTVHMIPRDLDRVEAQLEDTELGEGLVTTPRQTMYDLLMRPNQGKLPDAARDAARNFRGQVSGDDLAEICEWYGRANDAVRDMVRDLRYGPFVA</sequence>
<evidence type="ECO:0000313" key="2">
    <source>
        <dbReference type="EMBL" id="KJL45726.1"/>
    </source>
</evidence>
<feature type="domain" description="AbiEi antitoxin N-terminal" evidence="1">
    <location>
        <begin position="18"/>
        <end position="55"/>
    </location>
</feature>
<dbReference type="OrthoDB" id="5055735at2"/>
<protein>
    <recommendedName>
        <fullName evidence="1">AbiEi antitoxin N-terminal domain-containing protein</fullName>
    </recommendedName>
</protein>
<dbReference type="STRING" id="92835.RS81_00099"/>
<evidence type="ECO:0000259" key="1">
    <source>
        <dbReference type="Pfam" id="PF13338"/>
    </source>
</evidence>
<dbReference type="RefSeq" id="WP_052682253.1">
    <property type="nucleotide sequence ID" value="NZ_BAAAUP010000006.1"/>
</dbReference>